<dbReference type="GO" id="GO:0003824">
    <property type="term" value="F:catalytic activity"/>
    <property type="evidence" value="ECO:0007669"/>
    <property type="project" value="InterPro"/>
</dbReference>
<dbReference type="OrthoDB" id="292013at2"/>
<dbReference type="InterPro" id="IPR005135">
    <property type="entry name" value="Endo/exonuclease/phosphatase"/>
</dbReference>
<keyword evidence="2" id="KW-0732">Signal</keyword>
<evidence type="ECO:0000256" key="1">
    <source>
        <dbReference type="SAM" id="MobiDB-lite"/>
    </source>
</evidence>
<keyword evidence="6" id="KW-1185">Reference proteome</keyword>
<sequence>MKTALKPLAAALLLASAAAHADTVRFATFNASLNRDASGQLLSDLANPLAAGVGSAVANRIQQAHNVAEIIQRVNADVLLVNEFDFDLNGTPTASSQAMGLGYSSNAAKLFQDNFLSAGHGNAVRGLTSGVQYAWRYTPNTNTGLASGFDLNNSGTVGGGDDAFGFGSFGGQYGFTIYSKYEIVSVRSFQTFLWKDMPGNLLTNDPTGNRLTDFYSQDEINALRLSSKNHVDVTVRINGQDVHFLTAHPTPPTFDGAEDRNGKRNHDEIRFWADYVAGASYIYDDQGTAGGLAAGARFVIAGDYNADPLDGDSFKGVVGGKDYNAIGQLLNNPRVNTSVTPSAPGGVDAATHPSNNGNANQNHLGDPAQDTADFSDAAPGNLRVDYVLPSANLQIEGAGIFWPADPDRSAPNTTGDAYDLVGNFRDPSLYANYPSSDHKAVWVDVQIASVPEPEQYALLLAGLGLIGWAARRRCG</sequence>
<dbReference type="InterPro" id="IPR013424">
    <property type="entry name" value="Ice-binding_C"/>
</dbReference>
<organism evidence="5 6">
    <name type="scientific">Methyloversatilis universalis (strain ATCC BAA-1314 / DSM 25237 / JCM 13912 / CCUG 52030 / FAM5)</name>
    <dbReference type="NCBI Taxonomy" id="1000565"/>
    <lineage>
        <taxon>Bacteria</taxon>
        <taxon>Pseudomonadati</taxon>
        <taxon>Pseudomonadota</taxon>
        <taxon>Betaproteobacteria</taxon>
        <taxon>Nitrosomonadales</taxon>
        <taxon>Sterolibacteriaceae</taxon>
        <taxon>Methyloversatilis</taxon>
    </lineage>
</organism>
<evidence type="ECO:0000313" key="5">
    <source>
        <dbReference type="EMBL" id="EGK71170.1"/>
    </source>
</evidence>
<feature type="domain" description="Ice-binding protein C-terminal" evidence="4">
    <location>
        <begin position="449"/>
        <end position="473"/>
    </location>
</feature>
<dbReference type="AlphaFoldDB" id="F5RE39"/>
<dbReference type="Proteomes" id="UP000005019">
    <property type="component" value="Unassembled WGS sequence"/>
</dbReference>
<evidence type="ECO:0000313" key="6">
    <source>
        <dbReference type="Proteomes" id="UP000005019"/>
    </source>
</evidence>
<dbReference type="EMBL" id="AFHG01000052">
    <property type="protein sequence ID" value="EGK71170.1"/>
    <property type="molecule type" value="Genomic_DNA"/>
</dbReference>
<dbReference type="STRING" id="1000565.METUNv1_02557"/>
<feature type="signal peptide" evidence="2">
    <location>
        <begin position="1"/>
        <end position="21"/>
    </location>
</feature>
<reference evidence="5 6" key="1">
    <citation type="journal article" date="2011" name="J. Bacteriol.">
        <title>Genome sequence of Methyloversatilis universalis FAM5T, a methylotrophic representative of the order Rhodocyclales.</title>
        <authorList>
            <person name="Kittichotirat W."/>
            <person name="Good N.M."/>
            <person name="Hall R."/>
            <person name="Bringel F."/>
            <person name="Lajus A."/>
            <person name="Medigue C."/>
            <person name="Smalley N.E."/>
            <person name="Beck D."/>
            <person name="Bumgarner R."/>
            <person name="Vuilleumier S."/>
            <person name="Kalyuzhnaya M.G."/>
        </authorList>
    </citation>
    <scope>NUCLEOTIDE SEQUENCE [LARGE SCALE GENOMIC DNA]</scope>
    <source>
        <strain evidence="6">ATCC BAA-1314 / JCM 13912 / FAM5</strain>
    </source>
</reference>
<feature type="domain" description="Endonuclease/exonuclease/phosphatase" evidence="3">
    <location>
        <begin position="54"/>
        <end position="438"/>
    </location>
</feature>
<accession>F5RE39</accession>
<dbReference type="Gene3D" id="3.60.10.10">
    <property type="entry name" value="Endonuclease/exonuclease/phosphatase"/>
    <property type="match status" value="1"/>
</dbReference>
<evidence type="ECO:0000259" key="4">
    <source>
        <dbReference type="Pfam" id="PF07589"/>
    </source>
</evidence>
<dbReference type="Pfam" id="PF07589">
    <property type="entry name" value="PEP-CTERM"/>
    <property type="match status" value="1"/>
</dbReference>
<evidence type="ECO:0000256" key="2">
    <source>
        <dbReference type="SAM" id="SignalP"/>
    </source>
</evidence>
<dbReference type="NCBIfam" id="TIGR02595">
    <property type="entry name" value="PEP_CTERM"/>
    <property type="match status" value="1"/>
</dbReference>
<proteinExistence type="predicted"/>
<feature type="region of interest" description="Disordered" evidence="1">
    <location>
        <begin position="337"/>
        <end position="375"/>
    </location>
</feature>
<dbReference type="InterPro" id="IPR036691">
    <property type="entry name" value="Endo/exonu/phosph_ase_sf"/>
</dbReference>
<dbReference type="Pfam" id="PF03372">
    <property type="entry name" value="Exo_endo_phos"/>
    <property type="match status" value="1"/>
</dbReference>
<gene>
    <name evidence="5" type="ORF">METUNv1_02557</name>
</gene>
<name>F5RE39_METUF</name>
<dbReference type="RefSeq" id="WP_008062233.1">
    <property type="nucleotide sequence ID" value="NZ_AFHG01000052.1"/>
</dbReference>
<protein>
    <submittedName>
        <fullName evidence="5">Phytase</fullName>
    </submittedName>
</protein>
<evidence type="ECO:0000259" key="3">
    <source>
        <dbReference type="Pfam" id="PF03372"/>
    </source>
</evidence>
<comment type="caution">
    <text evidence="5">The sequence shown here is derived from an EMBL/GenBank/DDBJ whole genome shotgun (WGS) entry which is preliminary data.</text>
</comment>
<dbReference type="SUPFAM" id="SSF56219">
    <property type="entry name" value="DNase I-like"/>
    <property type="match status" value="1"/>
</dbReference>
<feature type="chain" id="PRO_5003325879" evidence="2">
    <location>
        <begin position="22"/>
        <end position="475"/>
    </location>
</feature>
<feature type="compositionally biased region" description="Polar residues" evidence="1">
    <location>
        <begin position="352"/>
        <end position="363"/>
    </location>
</feature>
<dbReference type="eggNOG" id="COG4222">
    <property type="taxonomic scope" value="Bacteria"/>
</dbReference>